<feature type="chain" id="PRO_5046880453" evidence="1">
    <location>
        <begin position="22"/>
        <end position="146"/>
    </location>
</feature>
<feature type="signal peptide" evidence="1">
    <location>
        <begin position="1"/>
        <end position="21"/>
    </location>
</feature>
<dbReference type="RefSeq" id="WP_255188446.1">
    <property type="nucleotide sequence ID" value="NZ_CP113517.1"/>
</dbReference>
<dbReference type="PROSITE" id="PS50206">
    <property type="entry name" value="RHODANESE_3"/>
    <property type="match status" value="1"/>
</dbReference>
<evidence type="ECO:0000313" key="3">
    <source>
        <dbReference type="EMBL" id="WAR43478.1"/>
    </source>
</evidence>
<keyword evidence="1" id="KW-0732">Signal</keyword>
<accession>A0ABY7GHI7</accession>
<dbReference type="SMART" id="SM00450">
    <property type="entry name" value="RHOD"/>
    <property type="match status" value="1"/>
</dbReference>
<organism evidence="3 4">
    <name type="scientific">Methylomonas rapida</name>
    <dbReference type="NCBI Taxonomy" id="2963939"/>
    <lineage>
        <taxon>Bacteria</taxon>
        <taxon>Pseudomonadati</taxon>
        <taxon>Pseudomonadota</taxon>
        <taxon>Gammaproteobacteria</taxon>
        <taxon>Methylococcales</taxon>
        <taxon>Methylococcaceae</taxon>
        <taxon>Methylomonas</taxon>
    </lineage>
</organism>
<dbReference type="Pfam" id="PF00581">
    <property type="entry name" value="Rhodanese"/>
    <property type="match status" value="1"/>
</dbReference>
<keyword evidence="4" id="KW-1185">Reference proteome</keyword>
<dbReference type="InterPro" id="IPR001763">
    <property type="entry name" value="Rhodanese-like_dom"/>
</dbReference>
<dbReference type="InterPro" id="IPR050229">
    <property type="entry name" value="GlpE_sulfurtransferase"/>
</dbReference>
<dbReference type="Gene3D" id="3.40.250.10">
    <property type="entry name" value="Rhodanese-like domain"/>
    <property type="match status" value="1"/>
</dbReference>
<sequence length="146" mass="16148">MKKTRLSLFPGLLFISSALMATELKTVSPEQLLDMQQNQNALVVDIRTEAEWQASGILSNSLKLQSFDPQGRFDQAKWVAALEQLKSSPDQPVILICRSGNRSARVGDFLTRQLGMKNVHHLQNGLQSWLESGGPVSPNCLQVACK</sequence>
<dbReference type="SUPFAM" id="SSF52821">
    <property type="entry name" value="Rhodanese/Cell cycle control phosphatase"/>
    <property type="match status" value="1"/>
</dbReference>
<dbReference type="EMBL" id="CP113517">
    <property type="protein sequence ID" value="WAR43478.1"/>
    <property type="molecule type" value="Genomic_DNA"/>
</dbReference>
<feature type="domain" description="Rhodanese" evidence="2">
    <location>
        <begin position="37"/>
        <end position="138"/>
    </location>
</feature>
<reference evidence="3" key="1">
    <citation type="submission" date="2022-11" db="EMBL/GenBank/DDBJ databases">
        <title>Methylomonas rapida sp. nov., Carotenoid-Producing Obligate Methanotrophs with High Growth Characteristics and Biotechnological Potential.</title>
        <authorList>
            <person name="Tikhonova E.N."/>
            <person name="Suleimanov R.Z."/>
            <person name="Miroshnikov K."/>
            <person name="Oshkin I.Y."/>
            <person name="Belova S.E."/>
            <person name="Danilova O.V."/>
            <person name="Ashikhmin A."/>
            <person name="Konopkin A."/>
            <person name="But S.Y."/>
            <person name="Khmelenina V.N."/>
            <person name="Kuznetsov N."/>
            <person name="Pimenov N.V."/>
            <person name="Dedysh S.N."/>
        </authorList>
    </citation>
    <scope>NUCLEOTIDE SEQUENCE</scope>
    <source>
        <strain evidence="3">MP1</strain>
    </source>
</reference>
<gene>
    <name evidence="3" type="ORF">NM686_013955</name>
</gene>
<dbReference type="InterPro" id="IPR036873">
    <property type="entry name" value="Rhodanese-like_dom_sf"/>
</dbReference>
<evidence type="ECO:0000259" key="2">
    <source>
        <dbReference type="PROSITE" id="PS50206"/>
    </source>
</evidence>
<evidence type="ECO:0000313" key="4">
    <source>
        <dbReference type="Proteomes" id="UP001162780"/>
    </source>
</evidence>
<name>A0ABY7GHI7_9GAMM</name>
<evidence type="ECO:0000256" key="1">
    <source>
        <dbReference type="SAM" id="SignalP"/>
    </source>
</evidence>
<dbReference type="Proteomes" id="UP001162780">
    <property type="component" value="Chromosome"/>
</dbReference>
<dbReference type="CDD" id="cd00158">
    <property type="entry name" value="RHOD"/>
    <property type="match status" value="1"/>
</dbReference>
<proteinExistence type="predicted"/>
<protein>
    <submittedName>
        <fullName evidence="3">Rhodanese-like domain-containing protein</fullName>
    </submittedName>
</protein>
<dbReference type="PANTHER" id="PTHR43031">
    <property type="entry name" value="FAD-DEPENDENT OXIDOREDUCTASE"/>
    <property type="match status" value="1"/>
</dbReference>
<dbReference type="PANTHER" id="PTHR43031:SF1">
    <property type="entry name" value="PYRIDINE NUCLEOTIDE-DISULPHIDE OXIDOREDUCTASE"/>
    <property type="match status" value="1"/>
</dbReference>